<dbReference type="EMBL" id="ML002298">
    <property type="protein sequence ID" value="RKP39112.1"/>
    <property type="molecule type" value="Genomic_DNA"/>
</dbReference>
<dbReference type="AlphaFoldDB" id="A0A4Q0A1E7"/>
<reference evidence="3" key="1">
    <citation type="journal article" date="2018" name="Nat. Microbiol.">
        <title>Leveraging single-cell genomics to expand the fungal tree of life.</title>
        <authorList>
            <person name="Ahrendt S.R."/>
            <person name="Quandt C.A."/>
            <person name="Ciobanu D."/>
            <person name="Clum A."/>
            <person name="Salamov A."/>
            <person name="Andreopoulos B."/>
            <person name="Cheng J.F."/>
            <person name="Woyke T."/>
            <person name="Pelin A."/>
            <person name="Henrissat B."/>
            <person name="Reynolds N.K."/>
            <person name="Benny G.L."/>
            <person name="Smith M.E."/>
            <person name="James T.Y."/>
            <person name="Grigoriev I.V."/>
        </authorList>
    </citation>
    <scope>NUCLEOTIDE SEQUENCE [LARGE SCALE GENOMIC DNA]</scope>
    <source>
        <strain evidence="3">RSA 468</strain>
    </source>
</reference>
<name>A0A4Q0A1E7_9FUNG</name>
<proteinExistence type="predicted"/>
<gene>
    <name evidence="2" type="ORF">BJ085DRAFT_28953</name>
</gene>
<feature type="chain" id="PRO_5020695981" evidence="1">
    <location>
        <begin position="22"/>
        <end position="351"/>
    </location>
</feature>
<organism evidence="2 3">
    <name type="scientific">Dimargaris cristalligena</name>
    <dbReference type="NCBI Taxonomy" id="215637"/>
    <lineage>
        <taxon>Eukaryota</taxon>
        <taxon>Fungi</taxon>
        <taxon>Fungi incertae sedis</taxon>
        <taxon>Zoopagomycota</taxon>
        <taxon>Kickxellomycotina</taxon>
        <taxon>Dimargaritomycetes</taxon>
        <taxon>Dimargaritales</taxon>
        <taxon>Dimargaritaceae</taxon>
        <taxon>Dimargaris</taxon>
    </lineage>
</organism>
<protein>
    <submittedName>
        <fullName evidence="2">Uncharacterized protein</fullName>
    </submittedName>
</protein>
<sequence>MRATCLLAISLLVISVRHVTAVTHEDGVLVDDTSQLGSPLRQRKSRKRRVSRSEAVEQMREYHRVSMISQMMLAMTAIFEWSDYLHSPPNTKIDPMLKQIRENYFPDLALGIDLQIELDYPVAQSAYTNGAPSPQFARQLVNASAFGPSYMLIQLASKTSQETEGNDYDLVRVIKQIKEAEPYFRQLVWDPESSYIYAIDDAVTAALLRNNESQGLKVLRELPRPASSNWAFFQTVVLRWLILAAMKSHRTLAHRLNGYVQCHGISEKHAHRVCVLVKQHMAKAQWHPWTFPRCYRDLFYQLTGVTSTPKLNRELALVGTEFQVPYEKLGLPQGFESVVYADNPEQTFIWQ</sequence>
<evidence type="ECO:0000313" key="2">
    <source>
        <dbReference type="EMBL" id="RKP39112.1"/>
    </source>
</evidence>
<keyword evidence="3" id="KW-1185">Reference proteome</keyword>
<feature type="signal peptide" evidence="1">
    <location>
        <begin position="1"/>
        <end position="21"/>
    </location>
</feature>
<keyword evidence="1" id="KW-0732">Signal</keyword>
<evidence type="ECO:0000256" key="1">
    <source>
        <dbReference type="SAM" id="SignalP"/>
    </source>
</evidence>
<evidence type="ECO:0000313" key="3">
    <source>
        <dbReference type="Proteomes" id="UP000268162"/>
    </source>
</evidence>
<accession>A0A4Q0A1E7</accession>
<dbReference type="Proteomes" id="UP000268162">
    <property type="component" value="Unassembled WGS sequence"/>
</dbReference>